<dbReference type="InterPro" id="IPR011527">
    <property type="entry name" value="ABC1_TM_dom"/>
</dbReference>
<dbReference type="EMBL" id="CAOQHR010000008">
    <property type="protein sequence ID" value="CAI6338803.1"/>
    <property type="molecule type" value="Genomic_DNA"/>
</dbReference>
<dbReference type="InterPro" id="IPR056227">
    <property type="entry name" value="TMD0_ABC"/>
</dbReference>
<dbReference type="OrthoDB" id="6500128at2759"/>
<feature type="transmembrane region" description="Helical" evidence="8">
    <location>
        <begin position="92"/>
        <end position="112"/>
    </location>
</feature>
<feature type="transmembrane region" description="Helical" evidence="8">
    <location>
        <begin position="840"/>
        <end position="862"/>
    </location>
</feature>
<feature type="domain" description="ABC transporter" evidence="9">
    <location>
        <begin position="583"/>
        <end position="785"/>
    </location>
</feature>
<keyword evidence="2" id="KW-0813">Transport</keyword>
<feature type="transmembrane region" description="Helical" evidence="8">
    <location>
        <begin position="1067"/>
        <end position="1088"/>
    </location>
</feature>
<dbReference type="SUPFAM" id="SSF52540">
    <property type="entry name" value="P-loop containing nucleoside triphosphate hydrolases"/>
    <property type="match status" value="2"/>
</dbReference>
<dbReference type="PROSITE" id="PS00211">
    <property type="entry name" value="ABC_TRANSPORTER_1"/>
    <property type="match status" value="2"/>
</dbReference>
<dbReference type="FunFam" id="1.20.1560.10:FF:000055">
    <property type="entry name" value="ABC multidrug transporter (Eurofung)"/>
    <property type="match status" value="1"/>
</dbReference>
<protein>
    <submittedName>
        <fullName evidence="11">Uncharacterized protein</fullName>
    </submittedName>
</protein>
<dbReference type="PROSITE" id="PS50929">
    <property type="entry name" value="ABC_TM1F"/>
    <property type="match status" value="2"/>
</dbReference>
<accession>A0A9W4UR27</accession>
<dbReference type="InterPro" id="IPR017871">
    <property type="entry name" value="ABC_transporter-like_CS"/>
</dbReference>
<feature type="transmembrane region" description="Helical" evidence="8">
    <location>
        <begin position="402"/>
        <end position="424"/>
    </location>
</feature>
<evidence type="ECO:0000313" key="12">
    <source>
        <dbReference type="Proteomes" id="UP001152607"/>
    </source>
</evidence>
<dbReference type="Pfam" id="PF00664">
    <property type="entry name" value="ABC_membrane"/>
    <property type="match status" value="1"/>
</dbReference>
<dbReference type="InterPro" id="IPR027417">
    <property type="entry name" value="P-loop_NTPase"/>
</dbReference>
<dbReference type="SUPFAM" id="SSF90123">
    <property type="entry name" value="ABC transporter transmembrane region"/>
    <property type="match status" value="2"/>
</dbReference>
<dbReference type="Pfam" id="PF24357">
    <property type="entry name" value="TMD0_ABC"/>
    <property type="match status" value="1"/>
</dbReference>
<dbReference type="InterPro" id="IPR044726">
    <property type="entry name" value="ABCC_6TM_D2"/>
</dbReference>
<dbReference type="CDD" id="cd18580">
    <property type="entry name" value="ABC_6TM_ABCC_D2"/>
    <property type="match status" value="1"/>
</dbReference>
<keyword evidence="4" id="KW-0547">Nucleotide-binding</keyword>
<dbReference type="GO" id="GO:0016020">
    <property type="term" value="C:membrane"/>
    <property type="evidence" value="ECO:0007669"/>
    <property type="project" value="UniProtKB-SubCell"/>
</dbReference>
<feature type="transmembrane region" description="Helical" evidence="8">
    <location>
        <begin position="306"/>
        <end position="327"/>
    </location>
</feature>
<dbReference type="InterPro" id="IPR003593">
    <property type="entry name" value="AAA+_ATPase"/>
</dbReference>
<evidence type="ECO:0000313" key="11">
    <source>
        <dbReference type="EMBL" id="CAI6338803.1"/>
    </source>
</evidence>
<keyword evidence="3 8" id="KW-0812">Transmembrane</keyword>
<dbReference type="PANTHER" id="PTHR24223:SF345">
    <property type="entry name" value="ABC MULTIDRUG TRANSPORTER (EUROFUNG)"/>
    <property type="match status" value="1"/>
</dbReference>
<feature type="domain" description="ABC transmembrane type-1" evidence="10">
    <location>
        <begin position="277"/>
        <end position="540"/>
    </location>
</feature>
<dbReference type="PROSITE" id="PS50893">
    <property type="entry name" value="ABC_TRANSPORTER_2"/>
    <property type="match status" value="2"/>
</dbReference>
<evidence type="ECO:0000259" key="10">
    <source>
        <dbReference type="PROSITE" id="PS50929"/>
    </source>
</evidence>
<evidence type="ECO:0000256" key="7">
    <source>
        <dbReference type="ARBA" id="ARBA00023136"/>
    </source>
</evidence>
<feature type="transmembrane region" description="Helical" evidence="8">
    <location>
        <begin position="882"/>
        <end position="910"/>
    </location>
</feature>
<proteinExistence type="predicted"/>
<evidence type="ECO:0000256" key="1">
    <source>
        <dbReference type="ARBA" id="ARBA00004141"/>
    </source>
</evidence>
<evidence type="ECO:0000259" key="9">
    <source>
        <dbReference type="PROSITE" id="PS50893"/>
    </source>
</evidence>
<evidence type="ECO:0000256" key="5">
    <source>
        <dbReference type="ARBA" id="ARBA00022840"/>
    </source>
</evidence>
<gene>
    <name evidence="11" type="ORF">PDIGIT_LOCUS11938</name>
</gene>
<feature type="transmembrane region" description="Helical" evidence="8">
    <location>
        <begin position="26"/>
        <end position="46"/>
    </location>
</feature>
<feature type="transmembrane region" description="Helical" evidence="8">
    <location>
        <begin position="482"/>
        <end position="506"/>
    </location>
</feature>
<dbReference type="InterPro" id="IPR050173">
    <property type="entry name" value="ABC_transporter_C-like"/>
</dbReference>
<dbReference type="Gene3D" id="3.40.50.300">
    <property type="entry name" value="P-loop containing nucleotide triphosphate hydrolases"/>
    <property type="match status" value="2"/>
</dbReference>
<organism evidence="11 12">
    <name type="scientific">Periconia digitata</name>
    <dbReference type="NCBI Taxonomy" id="1303443"/>
    <lineage>
        <taxon>Eukaryota</taxon>
        <taxon>Fungi</taxon>
        <taxon>Dikarya</taxon>
        <taxon>Ascomycota</taxon>
        <taxon>Pezizomycotina</taxon>
        <taxon>Dothideomycetes</taxon>
        <taxon>Pleosporomycetidae</taxon>
        <taxon>Pleosporales</taxon>
        <taxon>Massarineae</taxon>
        <taxon>Periconiaceae</taxon>
        <taxon>Periconia</taxon>
    </lineage>
</organism>
<dbReference type="Gene3D" id="1.20.1560.10">
    <property type="entry name" value="ABC transporter type 1, transmembrane domain"/>
    <property type="match status" value="2"/>
</dbReference>
<feature type="transmembrane region" description="Helical" evidence="8">
    <location>
        <begin position="67"/>
        <end position="86"/>
    </location>
</feature>
<dbReference type="InterPro" id="IPR036640">
    <property type="entry name" value="ABC1_TM_sf"/>
</dbReference>
<comment type="subcellular location">
    <subcellularLocation>
        <location evidence="1">Membrane</location>
        <topology evidence="1">Multi-pass membrane protein</topology>
    </subcellularLocation>
</comment>
<dbReference type="InterPro" id="IPR003439">
    <property type="entry name" value="ABC_transporter-like_ATP-bd"/>
</dbReference>
<reference evidence="11" key="1">
    <citation type="submission" date="2023-01" db="EMBL/GenBank/DDBJ databases">
        <authorList>
            <person name="Van Ghelder C."/>
            <person name="Rancurel C."/>
        </authorList>
    </citation>
    <scope>NUCLEOTIDE SEQUENCE</scope>
    <source>
        <strain evidence="11">CNCM I-4278</strain>
    </source>
</reference>
<dbReference type="GO" id="GO:0005524">
    <property type="term" value="F:ATP binding"/>
    <property type="evidence" value="ECO:0007669"/>
    <property type="project" value="UniProtKB-KW"/>
</dbReference>
<dbReference type="FunFam" id="1.20.1560.10:FF:000066">
    <property type="entry name" value="ABC multidrug transporter (Eurofung)"/>
    <property type="match status" value="1"/>
</dbReference>
<evidence type="ECO:0000256" key="3">
    <source>
        <dbReference type="ARBA" id="ARBA00022692"/>
    </source>
</evidence>
<evidence type="ECO:0000256" key="8">
    <source>
        <dbReference type="SAM" id="Phobius"/>
    </source>
</evidence>
<feature type="transmembrane region" description="Helical" evidence="8">
    <location>
        <begin position="152"/>
        <end position="171"/>
    </location>
</feature>
<keyword evidence="12" id="KW-1185">Reference proteome</keyword>
<dbReference type="SMART" id="SM00382">
    <property type="entry name" value="AAA"/>
    <property type="match status" value="2"/>
</dbReference>
<sequence length="1418" mass="156769">MPFSGGGNLLQLNSEQFDFNLQFEQLFFSIIPAALFISAAIWRAVYQARRPVVVKAPIFQSVKVGVIGIYAALELALLIVATVGSFHVTSLFVAASALKLVSALFMTVLSVLEHSRSPRPSMLLSTYLFLILLLDIAQTRTLFLSSHDQPEVVYSILFSTTVALEAVILHLEAIQKTRWTQWDHKAHSPEETGSIFNIGVFYWLNNLFRLGYSKILALEDLYPLDLALDAESLHRKFSSNIDYEKLKGDKFGLVKVLVRTMKYHLLIPVPARLARLGFELSQPFFIERLLSYLDQSERDRNIEYGFIGAALLIYAGIAISKAYYWYLHNRARTVARSILVTEIYNRAIQVRIGASDDNAALTLMSADMERIRLGFRSLHEIWACVIQVALSGWMLYLRLGVVFIAPIGLVIVCFVILAVFMQFAGDSQKAWMAGVQKRTTLTATAIASMKNLKMSGLSGVIGGFIQRLRIKELAAGARFRKIFITAAMIGFIPHLIGPPITFAAAYSRMDVSTVFSSLSFITLVTHPLELVFESLPQLIAGITCLGRIQSFLERDPRQDYRQFPHDGISEKGSNGTQPSNMAMTLQDGSFGWEQDKPVLKHINFKIPKSSLTLVVGAVGAGKSTLCKALLGEIPFSEGQVKFGLLPFDNEMYVQVIRATALDVDFATLQYGDLTNVGSDGITLSGGQKQRVSLARALYLHPDMLVLDDVFSGLDADTEHRIFRDVFGAKGLLRRLQITTILCTHSVRHLPAADQIIVLESGTIVQQGRFDQLMMQDGYVQQLGLESNPTPETSKPKDISTPSGLVEQLAVELPDIVSANDASRQAGDAAVYKHYAASMGWFLTISCLFSSALWGFFTNYPTIWLTYWTDDVQLSHPSHSHSYYASIYAVLNVCALVSLLLLGVALLFFAVKRAGAHLHQEALDTLIHAPLQFLTTTDTGVITNLFSQDLNLIDTELPDSLLNTLFCVFQAIGQAAVMLTSSAYLAIAYPFLGILLYLVGRFYLRTSRQLRLLDLELKSPLYTHFIDTLKGIATLRASGFATENVRKNIQQTNTSQRPAYLLLMIQEWLNLVLGLVVMILAVVLVTLAVRLDSSSGFAGASLYSLITLGENLAGIVLYFTRLETCLGAISRLQTFRKTATAEEKDDETVVPPESWPSSGVVELSGVSASYSAVKDDEEDSEKPRLALDDIHLKIHSGEKLAICGRTGSGKSSVLSLLLKFLEPTNESAGEIMIDGIPLSHIDRSAIRQRIIAVPQEAVFLPDGTTFQTNLDPTESASIEQCIQVLKDVGLWEFIEQRGGVQGNMYASALSGGQRQLISIGRALLRARLRESNYGILLLDEVSSSVDRDTERLIQGIIRTEFDNYTVIAISHRLDMIMDFDRVVVMESGRVVEVGKPVILATEQESRFGELVRAAAKDST</sequence>
<feature type="transmembrane region" description="Helical" evidence="8">
    <location>
        <begin position="124"/>
        <end position="146"/>
    </location>
</feature>
<dbReference type="Pfam" id="PF00005">
    <property type="entry name" value="ABC_tran"/>
    <property type="match status" value="3"/>
</dbReference>
<evidence type="ECO:0000256" key="2">
    <source>
        <dbReference type="ARBA" id="ARBA00022448"/>
    </source>
</evidence>
<keyword evidence="5" id="KW-0067">ATP-binding</keyword>
<feature type="domain" description="ABC transporter" evidence="9">
    <location>
        <begin position="1160"/>
        <end position="1411"/>
    </location>
</feature>
<name>A0A9W4UR27_9PLEO</name>
<keyword evidence="6 8" id="KW-1133">Transmembrane helix</keyword>
<feature type="domain" description="ABC transmembrane type-1" evidence="10">
    <location>
        <begin position="847"/>
        <end position="1123"/>
    </location>
</feature>
<dbReference type="GO" id="GO:0016887">
    <property type="term" value="F:ATP hydrolysis activity"/>
    <property type="evidence" value="ECO:0007669"/>
    <property type="project" value="InterPro"/>
</dbReference>
<keyword evidence="7 8" id="KW-0472">Membrane</keyword>
<feature type="transmembrane region" description="Helical" evidence="8">
    <location>
        <begin position="982"/>
        <end position="1003"/>
    </location>
</feature>
<comment type="caution">
    <text evidence="11">The sequence shown here is derived from an EMBL/GenBank/DDBJ whole genome shotgun (WGS) entry which is preliminary data.</text>
</comment>
<dbReference type="Proteomes" id="UP001152607">
    <property type="component" value="Unassembled WGS sequence"/>
</dbReference>
<evidence type="ECO:0000256" key="6">
    <source>
        <dbReference type="ARBA" id="ARBA00022989"/>
    </source>
</evidence>
<dbReference type="PANTHER" id="PTHR24223">
    <property type="entry name" value="ATP-BINDING CASSETTE SUB-FAMILY C"/>
    <property type="match status" value="1"/>
</dbReference>
<evidence type="ECO:0000256" key="4">
    <source>
        <dbReference type="ARBA" id="ARBA00022741"/>
    </source>
</evidence>
<dbReference type="GO" id="GO:0140359">
    <property type="term" value="F:ABC-type transporter activity"/>
    <property type="evidence" value="ECO:0007669"/>
    <property type="project" value="InterPro"/>
</dbReference>